<evidence type="ECO:0000313" key="1">
    <source>
        <dbReference type="EMBL" id="PLZ94365.1"/>
    </source>
</evidence>
<keyword evidence="2" id="KW-1185">Reference proteome</keyword>
<dbReference type="EMBL" id="NRQW01000017">
    <property type="protein sequence ID" value="PLZ94365.1"/>
    <property type="molecule type" value="Genomic_DNA"/>
</dbReference>
<evidence type="ECO:0000313" key="2">
    <source>
        <dbReference type="Proteomes" id="UP000235036"/>
    </source>
</evidence>
<name>A0A2N6K910_FISMU</name>
<dbReference type="Proteomes" id="UP000235036">
    <property type="component" value="Unassembled WGS sequence"/>
</dbReference>
<comment type="caution">
    <text evidence="1">The sequence shown here is derived from an EMBL/GenBank/DDBJ whole genome shotgun (WGS) entry which is preliminary data.</text>
</comment>
<proteinExistence type="predicted"/>
<dbReference type="RefSeq" id="WP_071588856.1">
    <property type="nucleotide sequence ID" value="NZ_CAWNVR010000243.1"/>
</dbReference>
<sequence>MTNVVVKPSSWLTTGIRVEKVNNLNLFKFTKELGARMQELLDKNLFRNLDNFGSKVVFILLLKILDKKVNDTKRRSPFLIEVNTGDRVTSHAYILLTIAEYNHTHPHQLQK</sequence>
<organism evidence="1 2">
    <name type="scientific">Fischerella muscicola CCMEE 5323</name>
    <dbReference type="NCBI Taxonomy" id="2019572"/>
    <lineage>
        <taxon>Bacteria</taxon>
        <taxon>Bacillati</taxon>
        <taxon>Cyanobacteriota</taxon>
        <taxon>Cyanophyceae</taxon>
        <taxon>Nostocales</taxon>
        <taxon>Hapalosiphonaceae</taxon>
        <taxon>Fischerella</taxon>
    </lineage>
</organism>
<accession>A0A2N6K910</accession>
<gene>
    <name evidence="1" type="ORF">CEN44_00980</name>
</gene>
<protein>
    <submittedName>
        <fullName evidence="1">Uncharacterized protein</fullName>
    </submittedName>
</protein>
<reference evidence="1 2" key="1">
    <citation type="submission" date="2017-08" db="EMBL/GenBank/DDBJ databases">
        <title>Genomes of Fischerella (Mastigocladus) sp. strains.</title>
        <authorList>
            <person name="Miller S.R."/>
        </authorList>
    </citation>
    <scope>NUCLEOTIDE SEQUENCE [LARGE SCALE GENOMIC DNA]</scope>
    <source>
        <strain evidence="1 2">CCMEE 5323</strain>
    </source>
</reference>
<dbReference type="AlphaFoldDB" id="A0A2N6K910"/>